<dbReference type="RefSeq" id="WP_253655059.1">
    <property type="nucleotide sequence ID" value="NZ_BAAAOE010000002.1"/>
</dbReference>
<gene>
    <name evidence="2" type="ORF">LX12_002702</name>
</gene>
<proteinExistence type="predicted"/>
<name>A0ABT1H2P8_9NOCA</name>
<organism evidence="2 3">
    <name type="scientific">Williamsia serinedens</name>
    <dbReference type="NCBI Taxonomy" id="391736"/>
    <lineage>
        <taxon>Bacteria</taxon>
        <taxon>Bacillati</taxon>
        <taxon>Actinomycetota</taxon>
        <taxon>Actinomycetes</taxon>
        <taxon>Mycobacteriales</taxon>
        <taxon>Nocardiaceae</taxon>
        <taxon>Williamsia</taxon>
    </lineage>
</organism>
<protein>
    <recommendedName>
        <fullName evidence="4">Prenyltransferase</fullName>
    </recommendedName>
</protein>
<feature type="region of interest" description="Disordered" evidence="1">
    <location>
        <begin position="144"/>
        <end position="163"/>
    </location>
</feature>
<accession>A0ABT1H2P8</accession>
<sequence length="380" mass="41170">MTVVPEVPGILTADQCAATGAAIAAMQEPSGALPWFPGGQTDPWDHVESAMALSVTGFHAEAEAAYEWSRRTQRADGSWPIRTVAGRVTDANTDANFCAYLAVGVWHHLLVTGDEAFARRLWPTVRAGIDLVLRFQAPSGQIRWGGAHPLPHSQDRAAPTSPHTDVAEVRAVPPGMFDDAMLTGSASIHQALGCAALLAEAVGQPQPRWVAARDRLGHALRAHTDRFLPPSDHSMDWYYPVLGGAVRGEQARELIAARWDEFVVTGLGIRCVDHRPWVTGAETCELVLALDCLDDHDRARQLFADMQHLRDPDGSYWTGLVYADGKRWPVEKSCWTSAAVVLAADALSRTSPANGIFRDADPYSAPVFDTADLDCACAHV</sequence>
<dbReference type="SUPFAM" id="SSF48208">
    <property type="entry name" value="Six-hairpin glycosidases"/>
    <property type="match status" value="1"/>
</dbReference>
<comment type="caution">
    <text evidence="2">The sequence shown here is derived from an EMBL/GenBank/DDBJ whole genome shotgun (WGS) entry which is preliminary data.</text>
</comment>
<evidence type="ECO:0000313" key="2">
    <source>
        <dbReference type="EMBL" id="MCP2161507.1"/>
    </source>
</evidence>
<evidence type="ECO:0008006" key="4">
    <source>
        <dbReference type="Google" id="ProtNLM"/>
    </source>
</evidence>
<keyword evidence="3" id="KW-1185">Reference proteome</keyword>
<dbReference type="InterPro" id="IPR008928">
    <property type="entry name" value="6-hairpin_glycosidase_sf"/>
</dbReference>
<evidence type="ECO:0000313" key="3">
    <source>
        <dbReference type="Proteomes" id="UP001205740"/>
    </source>
</evidence>
<evidence type="ECO:0000256" key="1">
    <source>
        <dbReference type="SAM" id="MobiDB-lite"/>
    </source>
</evidence>
<dbReference type="Proteomes" id="UP001205740">
    <property type="component" value="Unassembled WGS sequence"/>
</dbReference>
<dbReference type="InterPro" id="IPR012341">
    <property type="entry name" value="6hp_glycosidase-like_sf"/>
</dbReference>
<reference evidence="2 3" key="1">
    <citation type="submission" date="2022-06" db="EMBL/GenBank/DDBJ databases">
        <title>Genomic Encyclopedia of Archaeal and Bacterial Type Strains, Phase II (KMG-II): from individual species to whole genera.</title>
        <authorList>
            <person name="Goeker M."/>
        </authorList>
    </citation>
    <scope>NUCLEOTIDE SEQUENCE [LARGE SCALE GENOMIC DNA]</scope>
    <source>
        <strain evidence="2 3">DSM 45037</strain>
    </source>
</reference>
<dbReference type="EMBL" id="JAMTCG010000004">
    <property type="protein sequence ID" value="MCP2161507.1"/>
    <property type="molecule type" value="Genomic_DNA"/>
</dbReference>
<dbReference type="Gene3D" id="1.50.10.10">
    <property type="match status" value="1"/>
</dbReference>